<reference evidence="2 3" key="1">
    <citation type="submission" date="2017-09" db="EMBL/GenBank/DDBJ databases">
        <title>Depth-based differentiation of microbial function through sediment-hosted aquifers and enrichment of novel symbionts in the deep terrestrial subsurface.</title>
        <authorList>
            <person name="Probst A.J."/>
            <person name="Ladd B."/>
            <person name="Jarett J.K."/>
            <person name="Geller-Mcgrath D.E."/>
            <person name="Sieber C.M."/>
            <person name="Emerson J.B."/>
            <person name="Anantharaman K."/>
            <person name="Thomas B.C."/>
            <person name="Malmstrom R."/>
            <person name="Stieglmeier M."/>
            <person name="Klingl A."/>
            <person name="Woyke T."/>
            <person name="Ryan C.M."/>
            <person name="Banfield J.F."/>
        </authorList>
    </citation>
    <scope>NUCLEOTIDE SEQUENCE [LARGE SCALE GENOMIC DNA]</scope>
    <source>
        <strain evidence="2">CG22_combo_CG10-13_8_21_14_all_32_8</strain>
    </source>
</reference>
<dbReference type="GO" id="GO:0009002">
    <property type="term" value="F:serine-type D-Ala-D-Ala carboxypeptidase activity"/>
    <property type="evidence" value="ECO:0007669"/>
    <property type="project" value="InterPro"/>
</dbReference>
<evidence type="ECO:0000313" key="3">
    <source>
        <dbReference type="Proteomes" id="UP000229176"/>
    </source>
</evidence>
<dbReference type="GO" id="GO:0006508">
    <property type="term" value="P:proteolysis"/>
    <property type="evidence" value="ECO:0007669"/>
    <property type="project" value="InterPro"/>
</dbReference>
<evidence type="ECO:0000313" key="2">
    <source>
        <dbReference type="EMBL" id="PIP69232.1"/>
    </source>
</evidence>
<comment type="caution">
    <text evidence="2">The sequence shown here is derived from an EMBL/GenBank/DDBJ whole genome shotgun (WGS) entry which is preliminary data.</text>
</comment>
<accession>A0A2H0CH53</accession>
<protein>
    <recommendedName>
        <fullName evidence="1">Peptidase S11 D-alanyl-D-alanine carboxypeptidase A N-terminal domain-containing protein</fullName>
    </recommendedName>
</protein>
<dbReference type="Proteomes" id="UP000229176">
    <property type="component" value="Unassembled WGS sequence"/>
</dbReference>
<name>A0A2H0CH53_9BACT</name>
<dbReference type="SUPFAM" id="SSF56601">
    <property type="entry name" value="beta-lactamase/transpeptidase-like"/>
    <property type="match status" value="1"/>
</dbReference>
<gene>
    <name evidence="2" type="ORF">COW91_00425</name>
</gene>
<proteinExistence type="predicted"/>
<sequence length="298" mass="33306">MKPTSPSNNFLFLVLFIFVLEAILFSIGNNKSNIEFLNKENKITKIQNIFADVPIQAKAFSIYDETLNRKIYGRNDEIQMPIASLTKIMTVATALNVHKMDDVVSISLEALKQESDYGFFVNEKFNIKDLAKFTLVGSANDGAFALVKNEDDFLNKMNLKAQKIGAEKTLFLNFTGLDFNTVLAGAFASAQDVNIMVMYASRAHPEIFDASILPEIKIKSLSGFNHSIKNTNNILDKIPNILFSKTGYTPLAGGNLVIIYKNNYEHNIVITVLGSTIDGRFSDMEKIINVLYDLDYGK</sequence>
<evidence type="ECO:0000259" key="1">
    <source>
        <dbReference type="Pfam" id="PF00768"/>
    </source>
</evidence>
<dbReference type="InterPro" id="IPR001967">
    <property type="entry name" value="Peptidase_S11_N"/>
</dbReference>
<dbReference type="Pfam" id="PF00768">
    <property type="entry name" value="Peptidase_S11"/>
    <property type="match status" value="1"/>
</dbReference>
<dbReference type="PANTHER" id="PTHR21581">
    <property type="entry name" value="D-ALANYL-D-ALANINE CARBOXYPEPTIDASE"/>
    <property type="match status" value="1"/>
</dbReference>
<dbReference type="PANTHER" id="PTHR21581:SF6">
    <property type="entry name" value="TRAFFICKING PROTEIN PARTICLE COMPLEX SUBUNIT 12"/>
    <property type="match status" value="1"/>
</dbReference>
<dbReference type="AlphaFoldDB" id="A0A2H0CH53"/>
<feature type="domain" description="Peptidase S11 D-alanyl-D-alanine carboxypeptidase A N-terminal" evidence="1">
    <location>
        <begin position="54"/>
        <end position="274"/>
    </location>
</feature>
<dbReference type="InterPro" id="IPR012338">
    <property type="entry name" value="Beta-lactam/transpept-like"/>
</dbReference>
<organism evidence="2 3">
    <name type="scientific">Candidatus Nomurabacteria bacterium CG22_combo_CG10-13_8_21_14_all_32_8</name>
    <dbReference type="NCBI Taxonomy" id="1974732"/>
    <lineage>
        <taxon>Bacteria</taxon>
        <taxon>Candidatus Nomuraibacteriota</taxon>
    </lineage>
</organism>
<dbReference type="EMBL" id="PCTI01000007">
    <property type="protein sequence ID" value="PIP69232.1"/>
    <property type="molecule type" value="Genomic_DNA"/>
</dbReference>
<dbReference type="Gene3D" id="3.40.710.10">
    <property type="entry name" value="DD-peptidase/beta-lactamase superfamily"/>
    <property type="match status" value="1"/>
</dbReference>